<evidence type="ECO:0000256" key="3">
    <source>
        <dbReference type="ARBA" id="ARBA00022737"/>
    </source>
</evidence>
<dbReference type="Pfam" id="PF23559">
    <property type="entry name" value="WHD_DRP"/>
    <property type="match status" value="1"/>
</dbReference>
<evidence type="ECO:0000256" key="4">
    <source>
        <dbReference type="ARBA" id="ARBA00022741"/>
    </source>
</evidence>
<dbReference type="Pfam" id="PF23598">
    <property type="entry name" value="LRR_14"/>
    <property type="match status" value="1"/>
</dbReference>
<dbReference type="OrthoDB" id="680477at2759"/>
<dbReference type="GO" id="GO:0043531">
    <property type="term" value="F:ADP binding"/>
    <property type="evidence" value="ECO:0007669"/>
    <property type="project" value="InterPro"/>
</dbReference>
<protein>
    <recommendedName>
        <fullName evidence="13">AAA+ ATPase domain-containing protein</fullName>
    </recommendedName>
</protein>
<dbReference type="Pfam" id="PF18052">
    <property type="entry name" value="Rx_N"/>
    <property type="match status" value="1"/>
</dbReference>
<dbReference type="Pfam" id="PF00931">
    <property type="entry name" value="NB-ARC"/>
    <property type="match status" value="1"/>
</dbReference>
<dbReference type="SUPFAM" id="SSF52058">
    <property type="entry name" value="L domain-like"/>
    <property type="match status" value="1"/>
</dbReference>
<feature type="domain" description="Disease resistance N-terminal" evidence="8">
    <location>
        <begin position="6"/>
        <end position="69"/>
    </location>
</feature>
<dbReference type="PRINTS" id="PR00364">
    <property type="entry name" value="DISEASERSIST"/>
</dbReference>
<comment type="caution">
    <text evidence="11">The sequence shown here is derived from an EMBL/GenBank/DDBJ whole genome shotgun (WGS) entry which is preliminary data.</text>
</comment>
<keyword evidence="3" id="KW-0677">Repeat</keyword>
<keyword evidence="2" id="KW-0433">Leucine-rich repeat</keyword>
<dbReference type="Gene3D" id="3.40.50.300">
    <property type="entry name" value="P-loop containing nucleotide triphosphate hydrolases"/>
    <property type="match status" value="1"/>
</dbReference>
<organism evidence="11 12">
    <name type="scientific">Eragrostis curvula</name>
    <name type="common">weeping love grass</name>
    <dbReference type="NCBI Taxonomy" id="38414"/>
    <lineage>
        <taxon>Eukaryota</taxon>
        <taxon>Viridiplantae</taxon>
        <taxon>Streptophyta</taxon>
        <taxon>Embryophyta</taxon>
        <taxon>Tracheophyta</taxon>
        <taxon>Spermatophyta</taxon>
        <taxon>Magnoliopsida</taxon>
        <taxon>Liliopsida</taxon>
        <taxon>Poales</taxon>
        <taxon>Poaceae</taxon>
        <taxon>PACMAD clade</taxon>
        <taxon>Chloridoideae</taxon>
        <taxon>Eragrostideae</taxon>
        <taxon>Eragrostidinae</taxon>
        <taxon>Eragrostis</taxon>
    </lineage>
</organism>
<dbReference type="InterPro" id="IPR036388">
    <property type="entry name" value="WH-like_DNA-bd_sf"/>
</dbReference>
<keyword evidence="4" id="KW-0547">Nucleotide-binding</keyword>
<evidence type="ECO:0000259" key="8">
    <source>
        <dbReference type="Pfam" id="PF18052"/>
    </source>
</evidence>
<evidence type="ECO:0000256" key="2">
    <source>
        <dbReference type="ARBA" id="ARBA00022614"/>
    </source>
</evidence>
<dbReference type="CDD" id="cd14798">
    <property type="entry name" value="RX-CC_like"/>
    <property type="match status" value="1"/>
</dbReference>
<accession>A0A5J9VYS8</accession>
<dbReference type="PANTHER" id="PTHR23155:SF1137">
    <property type="entry name" value="OS08G0387700 PROTEIN"/>
    <property type="match status" value="1"/>
</dbReference>
<dbReference type="InterPro" id="IPR002182">
    <property type="entry name" value="NB-ARC"/>
</dbReference>
<gene>
    <name evidence="11" type="ORF">EJB05_13971</name>
</gene>
<dbReference type="Gramene" id="TVU40504">
    <property type="protein sequence ID" value="TVU40504"/>
    <property type="gene ID" value="EJB05_13971"/>
</dbReference>
<evidence type="ECO:0000259" key="9">
    <source>
        <dbReference type="Pfam" id="PF23559"/>
    </source>
</evidence>
<evidence type="ECO:0008006" key="13">
    <source>
        <dbReference type="Google" id="ProtNLM"/>
    </source>
</evidence>
<dbReference type="InterPro" id="IPR042197">
    <property type="entry name" value="Apaf_helical"/>
</dbReference>
<dbReference type="InterPro" id="IPR038005">
    <property type="entry name" value="RX-like_CC"/>
</dbReference>
<reference evidence="11 12" key="1">
    <citation type="journal article" date="2019" name="Sci. Rep.">
        <title>A high-quality genome of Eragrostis curvula grass provides insights into Poaceae evolution and supports new strategies to enhance forage quality.</title>
        <authorList>
            <person name="Carballo J."/>
            <person name="Santos B.A.C.M."/>
            <person name="Zappacosta D."/>
            <person name="Garbus I."/>
            <person name="Selva J.P."/>
            <person name="Gallo C.A."/>
            <person name="Diaz A."/>
            <person name="Albertini E."/>
            <person name="Caccamo M."/>
            <person name="Echenique V."/>
        </authorList>
    </citation>
    <scope>NUCLEOTIDE SEQUENCE [LARGE SCALE GENOMIC DNA]</scope>
    <source>
        <strain evidence="12">cv. Victoria</strain>
        <tissue evidence="11">Leaf</tissue>
    </source>
</reference>
<feature type="domain" description="Disease resistance protein winged helix" evidence="9">
    <location>
        <begin position="414"/>
        <end position="485"/>
    </location>
</feature>
<sequence length="909" mass="103341">MSTSCTRVCRVRGEIRFLEAEMASMEAVLNMLSKKPAHQISELDEIWARDLKELTYDIEDSVDTFMVHIYAPVQLKPHSFRSFFDRTMGFLTKARVRHHVAKDIEDIKRRIHEVAERRRRYQLEGVAAGPDTTTVDLRVLACFEQVEKLVGTDVPVEKISNLLTKGKGAHQHKPMVVSIVGVGGLGKTTIANLVYERLAGKFDCKAFVSVSLRPNMKQILNSILRQISDDKCTNAGEKDPEELIRTVRQFLKDKRYFIVIDDVWSEEAWKTIQGALIDNNLQSKVIITTRNVGVAEFSSVDGDMYELDSLSYKDSIRLFSKRIFNSEDGFPSELEEVTMKLLKKCGGIPLAIITIASMLACIPNKSKYEWYRVYKSMGSGLEKDKSLRNMRDILYLSYNDLPSYLKPCLLHLNMFPEDSTIRKDNLIRLWIAEGFLNRDWGVNLHDLGEKYFNELVNRSMIQSLGIDEAGIALACRVHDMILDLIISISDQENFVTISGDPNHICSTSKIRHLSLQGSMVVRKKEASKDKKVMRPTTVDMSHVRTLIALGDAFEWMQPLSRFSVLRALVLECFPINNNNHHHHHLKDLGSLHHLRYLEIRGKFEADLLQAIGNLKHLNTLYFSGTSIKELPASIVQLRELESLMTGQGVKFPDGIGNLVSLQQLEVDATGSPQTLAELGNLTRLRLLRVIELSDDSKKSVKNFLQSLSNLHNIHTLYILNGKEKICSLDCMPDQWSSPAHLQYFYTSNLIMTKLPRWFSSLFKLSCLSIEVNKLRQDDVELLGALSVLRFLDLAVGFDGTTEERLVIGIDHPFGSLTDFKFKHFARCWLVFGHGVMPKLRRLKLHFRVQKREGGAFDVGLENLTSLKQVQVEVNCIGATVAKVQDAEAKFRDAIDKHQNHPTLELSRKD</sequence>
<dbReference type="GO" id="GO:0002758">
    <property type="term" value="P:innate immune response-activating signaling pathway"/>
    <property type="evidence" value="ECO:0007669"/>
    <property type="project" value="UniProtKB-ARBA"/>
</dbReference>
<evidence type="ECO:0000256" key="5">
    <source>
        <dbReference type="ARBA" id="ARBA00022821"/>
    </source>
</evidence>
<dbReference type="InterPro" id="IPR032675">
    <property type="entry name" value="LRR_dom_sf"/>
</dbReference>
<dbReference type="InterPro" id="IPR044974">
    <property type="entry name" value="Disease_R_plants"/>
</dbReference>
<evidence type="ECO:0000259" key="10">
    <source>
        <dbReference type="Pfam" id="PF23598"/>
    </source>
</evidence>
<dbReference type="EMBL" id="RWGY01000007">
    <property type="protein sequence ID" value="TVU40504.1"/>
    <property type="molecule type" value="Genomic_DNA"/>
</dbReference>
<dbReference type="InterPro" id="IPR027417">
    <property type="entry name" value="P-loop_NTPase"/>
</dbReference>
<dbReference type="SUPFAM" id="SSF52540">
    <property type="entry name" value="P-loop containing nucleoside triphosphate hydrolases"/>
    <property type="match status" value="1"/>
</dbReference>
<name>A0A5J9VYS8_9POAL</name>
<feature type="domain" description="NB-ARC" evidence="7">
    <location>
        <begin position="155"/>
        <end position="327"/>
    </location>
</feature>
<evidence type="ECO:0000313" key="11">
    <source>
        <dbReference type="EMBL" id="TVU40504.1"/>
    </source>
</evidence>
<keyword evidence="5" id="KW-0611">Plant defense</keyword>
<dbReference type="InterPro" id="IPR055414">
    <property type="entry name" value="LRR_R13L4/SHOC2-like"/>
</dbReference>
<evidence type="ECO:0000259" key="7">
    <source>
        <dbReference type="Pfam" id="PF00931"/>
    </source>
</evidence>
<dbReference type="Gene3D" id="1.10.8.430">
    <property type="entry name" value="Helical domain of apoptotic protease-activating factors"/>
    <property type="match status" value="1"/>
</dbReference>
<dbReference type="GO" id="GO:0042742">
    <property type="term" value="P:defense response to bacterium"/>
    <property type="evidence" value="ECO:0007669"/>
    <property type="project" value="UniProtKB-ARBA"/>
</dbReference>
<proteinExistence type="inferred from homology"/>
<dbReference type="Gene3D" id="3.80.10.10">
    <property type="entry name" value="Ribonuclease Inhibitor"/>
    <property type="match status" value="1"/>
</dbReference>
<dbReference type="Gene3D" id="1.10.10.10">
    <property type="entry name" value="Winged helix-like DNA-binding domain superfamily/Winged helix DNA-binding domain"/>
    <property type="match status" value="1"/>
</dbReference>
<dbReference type="FunFam" id="3.40.50.300:FF:001091">
    <property type="entry name" value="Probable disease resistance protein At1g61300"/>
    <property type="match status" value="1"/>
</dbReference>
<dbReference type="GO" id="GO:0009626">
    <property type="term" value="P:plant-type hypersensitive response"/>
    <property type="evidence" value="ECO:0007669"/>
    <property type="project" value="UniProtKB-ARBA"/>
</dbReference>
<dbReference type="Proteomes" id="UP000324897">
    <property type="component" value="Chromosome 4"/>
</dbReference>
<keyword evidence="6" id="KW-0175">Coiled coil</keyword>
<feature type="domain" description="Disease resistance R13L4/SHOC-2-like LRR" evidence="10">
    <location>
        <begin position="542"/>
        <end position="903"/>
    </location>
</feature>
<dbReference type="InterPro" id="IPR058922">
    <property type="entry name" value="WHD_DRP"/>
</dbReference>
<evidence type="ECO:0000256" key="6">
    <source>
        <dbReference type="ARBA" id="ARBA00023054"/>
    </source>
</evidence>
<evidence type="ECO:0000313" key="12">
    <source>
        <dbReference type="Proteomes" id="UP000324897"/>
    </source>
</evidence>
<dbReference type="FunFam" id="1.10.10.10:FF:000322">
    <property type="entry name" value="Probable disease resistance protein At1g63360"/>
    <property type="match status" value="1"/>
</dbReference>
<evidence type="ECO:0000256" key="1">
    <source>
        <dbReference type="ARBA" id="ARBA00008894"/>
    </source>
</evidence>
<comment type="similarity">
    <text evidence="1">Belongs to the disease resistance NB-LRR family.</text>
</comment>
<dbReference type="InterPro" id="IPR041118">
    <property type="entry name" value="Rx_N"/>
</dbReference>
<dbReference type="AlphaFoldDB" id="A0A5J9VYS8"/>
<dbReference type="Gene3D" id="1.20.5.4130">
    <property type="match status" value="1"/>
</dbReference>
<keyword evidence="12" id="KW-1185">Reference proteome</keyword>
<dbReference type="PANTHER" id="PTHR23155">
    <property type="entry name" value="DISEASE RESISTANCE PROTEIN RP"/>
    <property type="match status" value="1"/>
</dbReference>